<dbReference type="GO" id="GO:0007165">
    <property type="term" value="P:signal transduction"/>
    <property type="evidence" value="ECO:0007669"/>
    <property type="project" value="UniProtKB-KW"/>
</dbReference>
<dbReference type="Gene3D" id="3.30.450.20">
    <property type="entry name" value="PAS domain"/>
    <property type="match status" value="1"/>
</dbReference>
<dbReference type="SUPFAM" id="SSF103190">
    <property type="entry name" value="Sensory domain-like"/>
    <property type="match status" value="1"/>
</dbReference>
<dbReference type="RefSeq" id="WP_142812254.1">
    <property type="nucleotide sequence ID" value="NZ_CP036282.1"/>
</dbReference>
<evidence type="ECO:0000259" key="8">
    <source>
        <dbReference type="PROSITE" id="PS50885"/>
    </source>
</evidence>
<feature type="transmembrane region" description="Helical" evidence="6">
    <location>
        <begin position="12"/>
        <end position="37"/>
    </location>
</feature>
<dbReference type="InterPro" id="IPR029151">
    <property type="entry name" value="Sensor-like_sf"/>
</dbReference>
<comment type="similarity">
    <text evidence="3">Belongs to the methyl-accepting chemotaxis (MCP) protein family.</text>
</comment>
<dbReference type="CDD" id="cd06225">
    <property type="entry name" value="HAMP"/>
    <property type="match status" value="1"/>
</dbReference>
<dbReference type="Proteomes" id="UP000317365">
    <property type="component" value="Chromosome"/>
</dbReference>
<evidence type="ECO:0000256" key="3">
    <source>
        <dbReference type="ARBA" id="ARBA00029447"/>
    </source>
</evidence>
<dbReference type="InterPro" id="IPR051310">
    <property type="entry name" value="MCP_chemotaxis"/>
</dbReference>
<feature type="domain" description="Methyl-accepting transducer" evidence="7">
    <location>
        <begin position="398"/>
        <end position="627"/>
    </location>
</feature>
<dbReference type="PANTHER" id="PTHR43531:SF14">
    <property type="entry name" value="METHYL-ACCEPTING CHEMOTAXIS PROTEIN I-RELATED"/>
    <property type="match status" value="1"/>
</dbReference>
<dbReference type="AlphaFoldDB" id="A0A515ER06"/>
<dbReference type="EMBL" id="CP036282">
    <property type="protein sequence ID" value="QDL55094.1"/>
    <property type="molecule type" value="Genomic_DNA"/>
</dbReference>
<evidence type="ECO:0000256" key="2">
    <source>
        <dbReference type="ARBA" id="ARBA00022481"/>
    </source>
</evidence>
<feature type="transmembrane region" description="Helical" evidence="6">
    <location>
        <begin position="314"/>
        <end position="338"/>
    </location>
</feature>
<reference evidence="10" key="1">
    <citation type="submission" date="2019-02" db="EMBL/GenBank/DDBJ databases">
        <title>Complete genome sequence of Rhodoferax sp. Gr-4.</title>
        <authorList>
            <person name="Jin L."/>
        </authorList>
    </citation>
    <scope>NUCLEOTIDE SEQUENCE [LARGE SCALE GENOMIC DNA]</scope>
    <source>
        <strain evidence="10">Gr-4</strain>
    </source>
</reference>
<evidence type="ECO:0000259" key="7">
    <source>
        <dbReference type="PROSITE" id="PS50111"/>
    </source>
</evidence>
<dbReference type="FunFam" id="1.10.287.950:FF:000001">
    <property type="entry name" value="Methyl-accepting chemotaxis sensory transducer"/>
    <property type="match status" value="1"/>
</dbReference>
<dbReference type="GO" id="GO:0006935">
    <property type="term" value="P:chemotaxis"/>
    <property type="evidence" value="ECO:0007669"/>
    <property type="project" value="TreeGrafter"/>
</dbReference>
<dbReference type="SUPFAM" id="SSF58104">
    <property type="entry name" value="Methyl-accepting chemotaxis protein (MCP) signaling domain"/>
    <property type="match status" value="1"/>
</dbReference>
<dbReference type="InterPro" id="IPR003660">
    <property type="entry name" value="HAMP_dom"/>
</dbReference>
<dbReference type="PROSITE" id="PS50111">
    <property type="entry name" value="CHEMOTAXIS_TRANSDUC_2"/>
    <property type="match status" value="1"/>
</dbReference>
<keyword evidence="6" id="KW-0812">Transmembrane</keyword>
<dbReference type="GO" id="GO:0005886">
    <property type="term" value="C:plasma membrane"/>
    <property type="evidence" value="ECO:0007669"/>
    <property type="project" value="TreeGrafter"/>
</dbReference>
<proteinExistence type="inferred from homology"/>
<protein>
    <submittedName>
        <fullName evidence="9">Methyl-accepting chemotaxis protein</fullName>
    </submittedName>
</protein>
<dbReference type="Pfam" id="PF00672">
    <property type="entry name" value="HAMP"/>
    <property type="match status" value="1"/>
</dbReference>
<feature type="domain" description="HAMP" evidence="8">
    <location>
        <begin position="341"/>
        <end position="393"/>
    </location>
</feature>
<evidence type="ECO:0000256" key="6">
    <source>
        <dbReference type="SAM" id="Phobius"/>
    </source>
</evidence>
<dbReference type="Pfam" id="PF17201">
    <property type="entry name" value="Cache_3-Cache_2"/>
    <property type="match status" value="1"/>
</dbReference>
<keyword evidence="5" id="KW-0175">Coiled coil</keyword>
<gene>
    <name evidence="9" type="ORF">EXZ61_13460</name>
</gene>
<accession>A0A515ER06</accession>
<keyword evidence="10" id="KW-1185">Reference proteome</keyword>
<sequence>MKTKFSLSNASVATRISVLGSTGIAVVLLAICTWMTVIQTGTARVDRVQDAGDKAGALVATIDSFDLASRSLLDRTFKAFRAEFAVTLTLNEAQTELKSAGVTLNGDFTAVDNLFKTTGSVGTVFAKKGDDFLRITTSLKKENGERAMGTVLDKSGAAYAALSAGQPFVGRALLFGKYYLTRYEPVKDEAGHIVGALFIGYDLTAFQGALEKMVNEVHLYGSGGLYVIDPKKGWGDAQFVFHPRQQGKKVLEAYPGLAQQLETMGNASESTATPSANVFATKGDDHWAVVRKSTATGWWVVAEVSDREAMAAHWAAIVPVWLMLGGAALSLGLGLFLMTRHLVSRPLQELSTVINRVSEGDLSQSAYSDRKDEIGALMGCVERMRMDLNSLFAYVRESSDNIYIASSEVAVGSADLSGRTERTASNLQQTAASVEQLTGTLQQTAESTRQANALAHSAQSEAVHGGALVNGVIAAMTDINQSSQQISEIIAVIDNIAFQTNILALNAAVEAARAGDHGRGFSVVATEVRNLASQSASAAKDIKTLINSSVERVQQGFTIANESGDAMQNLMQSIKRVNSLIQGISTATVEQTLAVQQVNQAVGHIDQATQENAALVEESAAAAESLKQQAERVTSLINTLKLDRKLDLIAA</sequence>
<feature type="coiled-coil region" evidence="5">
    <location>
        <begin position="605"/>
        <end position="643"/>
    </location>
</feature>
<dbReference type="Pfam" id="PF00015">
    <property type="entry name" value="MCPsignal"/>
    <property type="match status" value="1"/>
</dbReference>
<dbReference type="PROSITE" id="PS50885">
    <property type="entry name" value="HAMP"/>
    <property type="match status" value="1"/>
</dbReference>
<comment type="subcellular location">
    <subcellularLocation>
        <location evidence="1">Membrane</location>
    </subcellularLocation>
</comment>
<dbReference type="SMART" id="SM00304">
    <property type="entry name" value="HAMP"/>
    <property type="match status" value="1"/>
</dbReference>
<evidence type="ECO:0000256" key="4">
    <source>
        <dbReference type="PROSITE-ProRule" id="PRU00284"/>
    </source>
</evidence>
<dbReference type="GO" id="GO:0004888">
    <property type="term" value="F:transmembrane signaling receptor activity"/>
    <property type="evidence" value="ECO:0007669"/>
    <property type="project" value="TreeGrafter"/>
</dbReference>
<keyword evidence="4" id="KW-0807">Transducer</keyword>
<keyword evidence="6" id="KW-1133">Transmembrane helix</keyword>
<dbReference type="SMART" id="SM00283">
    <property type="entry name" value="MA"/>
    <property type="match status" value="1"/>
</dbReference>
<dbReference type="InterPro" id="IPR033462">
    <property type="entry name" value="Cache_3-Cache_2"/>
</dbReference>
<evidence type="ECO:0000256" key="5">
    <source>
        <dbReference type="SAM" id="Coils"/>
    </source>
</evidence>
<dbReference type="CDD" id="cd11386">
    <property type="entry name" value="MCP_signal"/>
    <property type="match status" value="1"/>
</dbReference>
<evidence type="ECO:0000256" key="1">
    <source>
        <dbReference type="ARBA" id="ARBA00004370"/>
    </source>
</evidence>
<evidence type="ECO:0000313" key="9">
    <source>
        <dbReference type="EMBL" id="QDL55094.1"/>
    </source>
</evidence>
<dbReference type="KEGG" id="rhg:EXZ61_13460"/>
<evidence type="ECO:0000313" key="10">
    <source>
        <dbReference type="Proteomes" id="UP000317365"/>
    </source>
</evidence>
<dbReference type="InterPro" id="IPR004089">
    <property type="entry name" value="MCPsignal_dom"/>
</dbReference>
<keyword evidence="6" id="KW-0472">Membrane</keyword>
<dbReference type="PANTHER" id="PTHR43531">
    <property type="entry name" value="PROTEIN ICFG"/>
    <property type="match status" value="1"/>
</dbReference>
<keyword evidence="2" id="KW-0488">Methylation</keyword>
<dbReference type="Gene3D" id="1.10.287.950">
    <property type="entry name" value="Methyl-accepting chemotaxis protein"/>
    <property type="match status" value="1"/>
</dbReference>
<organism evidence="9 10">
    <name type="scientific">Rhodoferax aquaticus</name>
    <dbReference type="NCBI Taxonomy" id="2527691"/>
    <lineage>
        <taxon>Bacteria</taxon>
        <taxon>Pseudomonadati</taxon>
        <taxon>Pseudomonadota</taxon>
        <taxon>Betaproteobacteria</taxon>
        <taxon>Burkholderiales</taxon>
        <taxon>Comamonadaceae</taxon>
        <taxon>Rhodoferax</taxon>
    </lineage>
</organism>
<name>A0A515ER06_9BURK</name>
<reference evidence="10" key="2">
    <citation type="journal article" date="2020" name="Int. J. Syst. Evol. Microbiol.">
        <title>Genomic insights into a novel species Rhodoferax aquaticus sp. nov., isolated from freshwater.</title>
        <authorList>
            <person name="Li T."/>
            <person name="Zhuo Y."/>
            <person name="Jin C.Z."/>
            <person name="Wu X."/>
            <person name="Ko S.R."/>
            <person name="Jin F.J."/>
            <person name="Ahn C.Y."/>
            <person name="Oh H.M."/>
            <person name="Lee H.G."/>
            <person name="Jin L."/>
        </authorList>
    </citation>
    <scope>NUCLEOTIDE SEQUENCE [LARGE SCALE GENOMIC DNA]</scope>
    <source>
        <strain evidence="10">Gr-4</strain>
    </source>
</reference>